<dbReference type="Pfam" id="PF12704">
    <property type="entry name" value="MacB_PCD"/>
    <property type="match status" value="1"/>
</dbReference>
<keyword evidence="1" id="KW-0472">Membrane</keyword>
<keyword evidence="5" id="KW-1185">Reference proteome</keyword>
<keyword evidence="1" id="KW-1133">Transmembrane helix</keyword>
<sequence length="421" mass="46984">MRAKFKKWQIVTAAVNAAAIVGALVLTAVGASAAKSQSYNNAADRWRNGTKGEYTQISCFFSNDAGFDINSMNNLRGKLLNKLSEASVTAEPGRTLVPDGYSLRAGTAQVTCDVTGRSEAEITAVGGNFFLFRDFRLASGAFFSDRDLMQDGAVIDKRLAWSLYGSENIVGKNIYINNVQLFVSGVIETPSTEAEERCAGDVPKAYISYYAAGRIFGSELTSGRDMGMEGEQSAEVTKITCYECVVPDPVENFAYNCIKENVEETNKGKVSIVNNTERFRPKKYRKPLEKLDGYAVQKDGISYPFWENASRMVEVRLSFIYGARKLLLIIPLLTLICLVITAFRLYQRKKQDLKKAVVSFVSAKWRALRNRKENEAVKAKEKETEALAEADKRKLKIKKSEKEGLLWKKQSSKESQHSQQH</sequence>
<feature type="transmembrane region" description="Helical" evidence="1">
    <location>
        <begin position="326"/>
        <end position="346"/>
    </location>
</feature>
<evidence type="ECO:0000313" key="5">
    <source>
        <dbReference type="Proteomes" id="UP000019365"/>
    </source>
</evidence>
<evidence type="ECO:0000259" key="3">
    <source>
        <dbReference type="Pfam" id="PF12704"/>
    </source>
</evidence>
<evidence type="ECO:0000313" key="4">
    <source>
        <dbReference type="EMBL" id="EWM52793.1"/>
    </source>
</evidence>
<keyword evidence="2" id="KW-0732">Signal</keyword>
<accession>W7UFT2</accession>
<proteinExistence type="predicted"/>
<feature type="chain" id="PRO_5004904375" description="MacB-like periplasmic core domain-containing protein" evidence="2">
    <location>
        <begin position="34"/>
        <end position="421"/>
    </location>
</feature>
<protein>
    <recommendedName>
        <fullName evidence="3">MacB-like periplasmic core domain-containing protein</fullName>
    </recommendedName>
</protein>
<dbReference type="OrthoDB" id="1840461at2"/>
<dbReference type="Proteomes" id="UP000019365">
    <property type="component" value="Unassembled WGS sequence"/>
</dbReference>
<name>W7UFT2_RUMFL</name>
<dbReference type="eggNOG" id="COG0577">
    <property type="taxonomic scope" value="Bacteria"/>
</dbReference>
<dbReference type="RefSeq" id="WP_037299877.1">
    <property type="nucleotide sequence ID" value="NZ_ATAX01000028.1"/>
</dbReference>
<dbReference type="InterPro" id="IPR025857">
    <property type="entry name" value="MacB_PCD"/>
</dbReference>
<keyword evidence="1" id="KW-0812">Transmembrane</keyword>
<organism evidence="4 5">
    <name type="scientific">Ruminococcus flavefaciens 007c</name>
    <dbReference type="NCBI Taxonomy" id="1341157"/>
    <lineage>
        <taxon>Bacteria</taxon>
        <taxon>Bacillati</taxon>
        <taxon>Bacillota</taxon>
        <taxon>Clostridia</taxon>
        <taxon>Eubacteriales</taxon>
        <taxon>Oscillospiraceae</taxon>
        <taxon>Ruminococcus</taxon>
    </lineage>
</organism>
<dbReference type="AlphaFoldDB" id="W7UFT2"/>
<gene>
    <name evidence="4" type="ORF">RF007C_14340</name>
</gene>
<evidence type="ECO:0000256" key="2">
    <source>
        <dbReference type="SAM" id="SignalP"/>
    </source>
</evidence>
<comment type="caution">
    <text evidence="4">The sequence shown here is derived from an EMBL/GenBank/DDBJ whole genome shotgun (WGS) entry which is preliminary data.</text>
</comment>
<dbReference type="PATRIC" id="fig|1341157.4.peg.2266"/>
<reference evidence="4 5" key="1">
    <citation type="journal article" date="2014" name="PLoS ONE">
        <title>Rumen cellulosomics: divergent fiber-degrading strategies revealed by comparative genome-wide analysis of six ruminococcal strains.</title>
        <authorList>
            <person name="Dassa B."/>
            <person name="Borovok I."/>
            <person name="Ruimy-Israeli V."/>
            <person name="Lamed R."/>
            <person name="Flint H.J."/>
            <person name="Duncan S.H."/>
            <person name="Henrissat B."/>
            <person name="Coutinho P."/>
            <person name="Morrison M."/>
            <person name="Mosoni P."/>
            <person name="Yeoman C.J."/>
            <person name="White B.A."/>
            <person name="Bayer E.A."/>
        </authorList>
    </citation>
    <scope>NUCLEOTIDE SEQUENCE [LARGE SCALE GENOMIC DNA]</scope>
    <source>
        <strain evidence="4 5">007c</strain>
    </source>
</reference>
<feature type="domain" description="MacB-like periplasmic core" evidence="3">
    <location>
        <begin position="111"/>
        <end position="209"/>
    </location>
</feature>
<feature type="signal peptide" evidence="2">
    <location>
        <begin position="1"/>
        <end position="33"/>
    </location>
</feature>
<dbReference type="EMBL" id="ATAX01000028">
    <property type="protein sequence ID" value="EWM52793.1"/>
    <property type="molecule type" value="Genomic_DNA"/>
</dbReference>
<evidence type="ECO:0000256" key="1">
    <source>
        <dbReference type="SAM" id="Phobius"/>
    </source>
</evidence>